<name>A0A0E9Q7I9_ANGAN</name>
<protein>
    <submittedName>
        <fullName evidence="1">Uncharacterized protein</fullName>
    </submittedName>
</protein>
<dbReference type="EMBL" id="GBXM01096080">
    <property type="protein sequence ID" value="JAH12497.1"/>
    <property type="molecule type" value="Transcribed_RNA"/>
</dbReference>
<reference evidence="1" key="2">
    <citation type="journal article" date="2015" name="Fish Shellfish Immunol.">
        <title>Early steps in the European eel (Anguilla anguilla)-Vibrio vulnificus interaction in the gills: Role of the RtxA13 toxin.</title>
        <authorList>
            <person name="Callol A."/>
            <person name="Pajuelo D."/>
            <person name="Ebbesson L."/>
            <person name="Teles M."/>
            <person name="MacKenzie S."/>
            <person name="Amaro C."/>
        </authorList>
    </citation>
    <scope>NUCLEOTIDE SEQUENCE</scope>
</reference>
<proteinExistence type="predicted"/>
<accession>A0A0E9Q7I9</accession>
<sequence>MTGQQWRNSNLRLLI</sequence>
<organism evidence="1">
    <name type="scientific">Anguilla anguilla</name>
    <name type="common">European freshwater eel</name>
    <name type="synonym">Muraena anguilla</name>
    <dbReference type="NCBI Taxonomy" id="7936"/>
    <lineage>
        <taxon>Eukaryota</taxon>
        <taxon>Metazoa</taxon>
        <taxon>Chordata</taxon>
        <taxon>Craniata</taxon>
        <taxon>Vertebrata</taxon>
        <taxon>Euteleostomi</taxon>
        <taxon>Actinopterygii</taxon>
        <taxon>Neopterygii</taxon>
        <taxon>Teleostei</taxon>
        <taxon>Anguilliformes</taxon>
        <taxon>Anguillidae</taxon>
        <taxon>Anguilla</taxon>
    </lineage>
</organism>
<reference evidence="1" key="1">
    <citation type="submission" date="2014-11" db="EMBL/GenBank/DDBJ databases">
        <authorList>
            <person name="Amaro Gonzalez C."/>
        </authorList>
    </citation>
    <scope>NUCLEOTIDE SEQUENCE</scope>
</reference>
<evidence type="ECO:0000313" key="1">
    <source>
        <dbReference type="EMBL" id="JAH12497.1"/>
    </source>
</evidence>